<dbReference type="Gene3D" id="3.40.50.10320">
    <property type="entry name" value="LmbE-like"/>
    <property type="match status" value="1"/>
</dbReference>
<name>A0A3B1DCZ1_9ZZZZ</name>
<reference evidence="1" key="1">
    <citation type="submission" date="2018-06" db="EMBL/GenBank/DDBJ databases">
        <authorList>
            <person name="Zhirakovskaya E."/>
        </authorList>
    </citation>
    <scope>NUCLEOTIDE SEQUENCE</scope>
</reference>
<dbReference type="GO" id="GO:0016811">
    <property type="term" value="F:hydrolase activity, acting on carbon-nitrogen (but not peptide) bonds, in linear amides"/>
    <property type="evidence" value="ECO:0007669"/>
    <property type="project" value="TreeGrafter"/>
</dbReference>
<dbReference type="AlphaFoldDB" id="A0A3B1DCZ1"/>
<protein>
    <submittedName>
        <fullName evidence="1">Uncharacterized protein</fullName>
    </submittedName>
</protein>
<evidence type="ECO:0000313" key="1">
    <source>
        <dbReference type="EMBL" id="VAX38642.1"/>
    </source>
</evidence>
<dbReference type="PANTHER" id="PTHR12993">
    <property type="entry name" value="N-ACETYLGLUCOSAMINYL-PHOSPHATIDYLINOSITOL DE-N-ACETYLASE-RELATED"/>
    <property type="match status" value="1"/>
</dbReference>
<dbReference type="InterPro" id="IPR024078">
    <property type="entry name" value="LmbE-like_dom_sf"/>
</dbReference>
<sequence length="273" mass="31073">MTEKLRILVIGAHPDDCDIYAGGVATLYRQGGHDVRFVSVTNGESGHHTLSGAELTTIRTAEARAAGLLLGIQYDVLDFRDGYLQPTLEARFAIIRIIREYQPDLVLTHRPNDYHPDHRAVSQIVCDASYMVTVPPIVPEIPALRKDPVVAYLCDHFTRPYPFSPRVVVDIEPVLDSIIDLLDCHVSQFYEWLPYNQQIENDVPTDATKRKEWLKQWYLQTIAFRAEQHKELVKKTYGAKQGENIQYIEAFEPCEYGSPLSDDAVARLFPFLS</sequence>
<dbReference type="InterPro" id="IPR003737">
    <property type="entry name" value="GlcNAc_PI_deacetylase-related"/>
</dbReference>
<organism evidence="1">
    <name type="scientific">hydrothermal vent metagenome</name>
    <dbReference type="NCBI Taxonomy" id="652676"/>
    <lineage>
        <taxon>unclassified sequences</taxon>
        <taxon>metagenomes</taxon>
        <taxon>ecological metagenomes</taxon>
    </lineage>
</organism>
<dbReference type="SUPFAM" id="SSF102588">
    <property type="entry name" value="LmbE-like"/>
    <property type="match status" value="1"/>
</dbReference>
<dbReference type="PANTHER" id="PTHR12993:SF11">
    <property type="entry name" value="N-ACETYLGLUCOSAMINYL-PHOSPHATIDYLINOSITOL DE-N-ACETYLASE"/>
    <property type="match status" value="1"/>
</dbReference>
<gene>
    <name evidence="1" type="ORF">MNBD_PLANCTO02-1089</name>
</gene>
<accession>A0A3B1DCZ1</accession>
<proteinExistence type="predicted"/>
<dbReference type="Pfam" id="PF02585">
    <property type="entry name" value="PIG-L"/>
    <property type="match status" value="1"/>
</dbReference>
<dbReference type="EMBL" id="UOGL01000236">
    <property type="protein sequence ID" value="VAX38642.1"/>
    <property type="molecule type" value="Genomic_DNA"/>
</dbReference>